<name>A0A1G5V9J8_9EURY</name>
<sequence>MSIKKLLLITILILFLSLSAVSADDSFAHLQDSADNNGDTLELSDDFTFQDSEKGEINEDNLLKDSDKKDVNFTMSVDDVFVADDVVVYFNISTDIEDYDEAVGEAEIWEYENDTSLKSYPAYDLGFHFKDGIIIIPPDASIFNYPLNAGRYLFTLEFYGDETYNPKIINQTFNVYPADYNMTGNRTVINVEAFDSFASNKRLYFNLTDINTNPLKNKTISIKINGVTYNRTTDENGSSSIAINLPSGDYSAVLSFEADDEYLPAKVIAFLWIPSTIECDDAMVKYCRDSHAFYARFLAYDGNPLEDGEASFNINGVFYTRDIDGSGLAKLNINLDQGKYILTATNPVTGDMRSCLITVLPTITDNHDLVKYYRNDSQYAVRLQGEDISNQKVTFNINGVLYERISDEYGNVKLNINLEPGKYIITAEFNGCRVSNNITVLPVLNASDLKMSYKDGSTFNVSLVDGQDRPYAGQAVTFNINGVFYDRITDAEGIARLNINLMAGEYIITSSYNGANIANKVTISS</sequence>
<dbReference type="Gene3D" id="2.60.40.10">
    <property type="entry name" value="Immunoglobulins"/>
    <property type="match status" value="1"/>
</dbReference>
<dbReference type="AlphaFoldDB" id="A0A1G5V9J8"/>
<dbReference type="EMBL" id="FMXB01000003">
    <property type="protein sequence ID" value="SDA42530.1"/>
    <property type="molecule type" value="Genomic_DNA"/>
</dbReference>
<dbReference type="SUPFAM" id="SSF49373">
    <property type="entry name" value="Invasin/intimin cell-adhesion fragments"/>
    <property type="match status" value="1"/>
</dbReference>
<reference evidence="1 2" key="1">
    <citation type="submission" date="2016-10" db="EMBL/GenBank/DDBJ databases">
        <authorList>
            <person name="Varghese N."/>
            <person name="Submissions S."/>
        </authorList>
    </citation>
    <scope>NUCLEOTIDE SEQUENCE [LARGE SCALE GENOMIC DNA]</scope>
    <source>
        <strain evidence="1 2">DSM 16643</strain>
    </source>
</reference>
<dbReference type="InterPro" id="IPR013783">
    <property type="entry name" value="Ig-like_fold"/>
</dbReference>
<evidence type="ECO:0000313" key="1">
    <source>
        <dbReference type="EMBL" id="SDA42530.1"/>
    </source>
</evidence>
<protein>
    <recommendedName>
        <fullName evidence="3">Adhesin-like protein</fullName>
    </recommendedName>
</protein>
<evidence type="ECO:0008006" key="3">
    <source>
        <dbReference type="Google" id="ProtNLM"/>
    </source>
</evidence>
<dbReference type="RefSeq" id="WP_149731095.1">
    <property type="nucleotide sequence ID" value="NZ_FMXB01000003.1"/>
</dbReference>
<dbReference type="Proteomes" id="UP000323439">
    <property type="component" value="Unassembled WGS sequence"/>
</dbReference>
<organism evidence="1 2">
    <name type="scientific">Methanobrevibacter millerae</name>
    <dbReference type="NCBI Taxonomy" id="230361"/>
    <lineage>
        <taxon>Archaea</taxon>
        <taxon>Methanobacteriati</taxon>
        <taxon>Methanobacteriota</taxon>
        <taxon>Methanomada group</taxon>
        <taxon>Methanobacteria</taxon>
        <taxon>Methanobacteriales</taxon>
        <taxon>Methanobacteriaceae</taxon>
        <taxon>Methanobrevibacter</taxon>
    </lineage>
</organism>
<proteinExistence type="predicted"/>
<gene>
    <name evidence="1" type="ORF">SAMN02910315_00454</name>
</gene>
<dbReference type="OrthoDB" id="18481at2157"/>
<dbReference type="InterPro" id="IPR008964">
    <property type="entry name" value="Invasin/intimin_cell_adhesion"/>
</dbReference>
<accession>A0A1G5V9J8</accession>
<evidence type="ECO:0000313" key="2">
    <source>
        <dbReference type="Proteomes" id="UP000323439"/>
    </source>
</evidence>
<keyword evidence="2" id="KW-1185">Reference proteome</keyword>